<evidence type="ECO:0000313" key="4">
    <source>
        <dbReference type="EMBL" id="KAK5093670.1"/>
    </source>
</evidence>
<dbReference type="Proteomes" id="UP001345013">
    <property type="component" value="Unassembled WGS sequence"/>
</dbReference>
<dbReference type="InterPro" id="IPR045669">
    <property type="entry name" value="FHIP_C"/>
</dbReference>
<reference evidence="4 5" key="1">
    <citation type="submission" date="2023-08" db="EMBL/GenBank/DDBJ databases">
        <title>Black Yeasts Isolated from many extreme environments.</title>
        <authorList>
            <person name="Coleine C."/>
            <person name="Stajich J.E."/>
            <person name="Selbmann L."/>
        </authorList>
    </citation>
    <scope>NUCLEOTIDE SEQUENCE [LARGE SCALE GENOMIC DNA]</scope>
    <source>
        <strain evidence="4 5">CCFEE 5885</strain>
    </source>
</reference>
<gene>
    <name evidence="4" type="ORF">LTR24_004052</name>
</gene>
<feature type="compositionally biased region" description="Basic and acidic residues" evidence="2">
    <location>
        <begin position="741"/>
        <end position="758"/>
    </location>
</feature>
<feature type="region of interest" description="Disordered" evidence="2">
    <location>
        <begin position="729"/>
        <end position="767"/>
    </location>
</feature>
<accession>A0ABR0KCZ2</accession>
<feature type="compositionally biased region" description="Polar residues" evidence="2">
    <location>
        <begin position="686"/>
        <end position="712"/>
    </location>
</feature>
<proteinExistence type="inferred from homology"/>
<evidence type="ECO:0000313" key="5">
    <source>
        <dbReference type="Proteomes" id="UP001345013"/>
    </source>
</evidence>
<dbReference type="Pfam" id="PF10257">
    <property type="entry name" value="RAI16-like"/>
    <property type="match status" value="1"/>
</dbReference>
<organism evidence="4 5">
    <name type="scientific">Lithohypha guttulata</name>
    <dbReference type="NCBI Taxonomy" id="1690604"/>
    <lineage>
        <taxon>Eukaryota</taxon>
        <taxon>Fungi</taxon>
        <taxon>Dikarya</taxon>
        <taxon>Ascomycota</taxon>
        <taxon>Pezizomycotina</taxon>
        <taxon>Eurotiomycetes</taxon>
        <taxon>Chaetothyriomycetidae</taxon>
        <taxon>Chaetothyriales</taxon>
        <taxon>Trichomeriaceae</taxon>
        <taxon>Lithohypha</taxon>
    </lineage>
</organism>
<comment type="similarity">
    <text evidence="1">Belongs to the FHIP family.</text>
</comment>
<name>A0ABR0KCZ2_9EURO</name>
<keyword evidence="5" id="KW-1185">Reference proteome</keyword>
<feature type="region of interest" description="Disordered" evidence="2">
    <location>
        <begin position="681"/>
        <end position="712"/>
    </location>
</feature>
<dbReference type="PANTHER" id="PTHR21705:SF11">
    <property type="entry name" value="FHIP FAMILY PROTEIN CG3558"/>
    <property type="match status" value="1"/>
</dbReference>
<dbReference type="InterPro" id="IPR016024">
    <property type="entry name" value="ARM-type_fold"/>
</dbReference>
<feature type="domain" description="FHF complex subunit HOOK-interacting protein C-terminal" evidence="3">
    <location>
        <begin position="544"/>
        <end position="623"/>
    </location>
</feature>
<sequence>MDLLQRLIAGSGSAPSKQQRVPTHNERLHSCKRLCNALQQIWRSSSSLSNDDTASSHVANIIRRLNTILDEESRKAAPHSCLHYTASNQTYIIVTKLAISSTSREIIAHTVRFFHSLINGEVEGVLDHSLFARSLVELVKRTTVPATRVIDEKEEIALIELLFEICTKIRLDPNILPAWFFPERVPGKLLTPLEARRSQFPLFYILVDYVHYDGPIGDFARTALLYLTETASKSRPLEKWMMESDLAHQMASGLSALYGRLSRHAPGISKKALPILSYSDTSETKDGQDEFYDDAGMDMRAFLSYLAFWQDTLSHCKSTEVRDTLLDSYQVLFVEQLLYPSLLESSDVEGGSTAAVILHLCRLLAALDHRQLVSRMLGYLFATKSQPALAKDQRARSRPSISRRRSMEQLANLVSQTDNPSPDLFNLLDLIVFSLRSSNPQTVTSALKLITVLLRRHHPHVKYQLFSVEALRPASRQNLSGLNDTMMTLFDQAGAISPIHTMDSSYQAALKDAQTMMEHHSCLFEDDTSRQAELRQMAIAKECKVLEQMASLLESWFANDTLVNLELTGALGALASCEHVLLRSWLAPGSADQLSVISILDGLIGQVKSWRTQFVEWDAFYSIQRVDLMSEEELLSLDHSGASVLNEKLSTTAGMGSNSPPPSPQTVAGKVAAMSLDSIDGRIASDGSTTAERGSARQLSGEQAASDVSTRSVSSGNLSATLLETRIPIGAQSRKQATGTEGERAGSTDTEAAERGQDDSAVGDETSGLTAEVKVTASLRHVLTQAIILQEFILELGAALQIRATLFDEVDLS</sequence>
<comment type="caution">
    <text evidence="4">The sequence shown here is derived from an EMBL/GenBank/DDBJ whole genome shotgun (WGS) entry which is preliminary data.</text>
</comment>
<evidence type="ECO:0000259" key="3">
    <source>
        <dbReference type="Pfam" id="PF19314"/>
    </source>
</evidence>
<evidence type="ECO:0000256" key="1">
    <source>
        <dbReference type="ARBA" id="ARBA00024336"/>
    </source>
</evidence>
<dbReference type="EMBL" id="JAVRRG010000040">
    <property type="protein sequence ID" value="KAK5093670.1"/>
    <property type="molecule type" value="Genomic_DNA"/>
</dbReference>
<protein>
    <recommendedName>
        <fullName evidence="3">FHF complex subunit HOOK-interacting protein C-terminal domain-containing protein</fullName>
    </recommendedName>
</protein>
<evidence type="ECO:0000256" key="2">
    <source>
        <dbReference type="SAM" id="MobiDB-lite"/>
    </source>
</evidence>
<dbReference type="PANTHER" id="PTHR21705">
    <property type="entry name" value="RAI16 PROTEIN-RELATED"/>
    <property type="match status" value="1"/>
</dbReference>
<dbReference type="Pfam" id="PF19314">
    <property type="entry name" value="DUF5917"/>
    <property type="match status" value="1"/>
</dbReference>
<dbReference type="InterPro" id="IPR019384">
    <property type="entry name" value="FHIP"/>
</dbReference>
<dbReference type="SUPFAM" id="SSF48371">
    <property type="entry name" value="ARM repeat"/>
    <property type="match status" value="1"/>
</dbReference>